<sequence>MNITRQKNEIEGLEKAFWDSIVQGKPEVATRMLAEPAVMVSPQGTNKFDHAAYRKMAKDDRYRLTNYKISDLDVIFPREDVAVATYYVDQQMEMQGKPTKQNVYDTSTWVKVDGNWLCVLHTESPAEQKRH</sequence>
<dbReference type="InterPro" id="IPR027843">
    <property type="entry name" value="DUF4440"/>
</dbReference>
<gene>
    <name evidence="2" type="ORF">DT603_06360</name>
</gene>
<feature type="domain" description="DUF4440" evidence="1">
    <location>
        <begin position="10"/>
        <end position="117"/>
    </location>
</feature>
<dbReference type="InterPro" id="IPR032710">
    <property type="entry name" value="NTF2-like_dom_sf"/>
</dbReference>
<comment type="caution">
    <text evidence="2">The sequence shown here is derived from an EMBL/GenBank/DDBJ whole genome shotgun (WGS) entry which is preliminary data.</text>
</comment>
<name>A0ABX0AA97_9GAMM</name>
<dbReference type="Gene3D" id="3.10.450.50">
    <property type="match status" value="1"/>
</dbReference>
<dbReference type="RefSeq" id="WP_162349020.1">
    <property type="nucleotide sequence ID" value="NZ_QOVG01000003.1"/>
</dbReference>
<proteinExistence type="predicted"/>
<reference evidence="2 3" key="1">
    <citation type="submission" date="2018-07" db="EMBL/GenBank/DDBJ databases">
        <title>Whole genome Sequencing of Pseudoxanthomonas gei KCTC 32298 (T).</title>
        <authorList>
            <person name="Kumar S."/>
            <person name="Bansal K."/>
            <person name="Kaur A."/>
            <person name="Patil P."/>
            <person name="Sharma S."/>
            <person name="Patil P.B."/>
        </authorList>
    </citation>
    <scope>NUCLEOTIDE SEQUENCE [LARGE SCALE GENOMIC DNA]</scope>
    <source>
        <strain evidence="2 3">KCTC 32298</strain>
    </source>
</reference>
<organism evidence="2 3">
    <name type="scientific">Pseudoxanthomonas gei</name>
    <dbReference type="NCBI Taxonomy" id="1383030"/>
    <lineage>
        <taxon>Bacteria</taxon>
        <taxon>Pseudomonadati</taxon>
        <taxon>Pseudomonadota</taxon>
        <taxon>Gammaproteobacteria</taxon>
        <taxon>Lysobacterales</taxon>
        <taxon>Lysobacteraceae</taxon>
        <taxon>Pseudoxanthomonas</taxon>
    </lineage>
</organism>
<dbReference type="Proteomes" id="UP001429354">
    <property type="component" value="Unassembled WGS sequence"/>
</dbReference>
<dbReference type="Pfam" id="PF14534">
    <property type="entry name" value="DUF4440"/>
    <property type="match status" value="1"/>
</dbReference>
<dbReference type="EMBL" id="QOVG01000003">
    <property type="protein sequence ID" value="NDK38464.1"/>
    <property type="molecule type" value="Genomic_DNA"/>
</dbReference>
<dbReference type="SUPFAM" id="SSF54427">
    <property type="entry name" value="NTF2-like"/>
    <property type="match status" value="1"/>
</dbReference>
<evidence type="ECO:0000313" key="2">
    <source>
        <dbReference type="EMBL" id="NDK38464.1"/>
    </source>
</evidence>
<protein>
    <submittedName>
        <fullName evidence="2">Nuclear transport factor 2 family protein</fullName>
    </submittedName>
</protein>
<keyword evidence="3" id="KW-1185">Reference proteome</keyword>
<evidence type="ECO:0000259" key="1">
    <source>
        <dbReference type="Pfam" id="PF14534"/>
    </source>
</evidence>
<accession>A0ABX0AA97</accession>
<evidence type="ECO:0000313" key="3">
    <source>
        <dbReference type="Proteomes" id="UP001429354"/>
    </source>
</evidence>